<feature type="region of interest" description="Disordered" evidence="1">
    <location>
        <begin position="135"/>
        <end position="156"/>
    </location>
</feature>
<dbReference type="EMBL" id="LT604072">
    <property type="protein sequence ID" value="SCB05818.1"/>
    <property type="molecule type" value="Genomic_DNA"/>
</dbReference>
<feature type="compositionally biased region" description="Basic residues" evidence="1">
    <location>
        <begin position="135"/>
        <end position="144"/>
    </location>
</feature>
<name>A0A1C3TRF3_XANCT</name>
<feature type="compositionally biased region" description="Polar residues" evidence="1">
    <location>
        <begin position="309"/>
        <end position="318"/>
    </location>
</feature>
<evidence type="ECO:0000256" key="1">
    <source>
        <dbReference type="SAM" id="MobiDB-lite"/>
    </source>
</evidence>
<feature type="region of interest" description="Disordered" evidence="1">
    <location>
        <begin position="226"/>
        <end position="254"/>
    </location>
</feature>
<dbReference type="Proteomes" id="UP000093071">
    <property type="component" value="Chromosome I"/>
</dbReference>
<evidence type="ECO:0000313" key="3">
    <source>
        <dbReference type="Proteomes" id="UP000093071"/>
    </source>
</evidence>
<dbReference type="PATRIC" id="fig|1261556.5.peg.3247"/>
<sequence>METTLEVRFYRSASGAEPVRPWLREEVSAEARRTIGGDMKTVQLGWPLGMPLVRKMDHRLWEVRSTPPVGFVQAFAVDGGSQLAPGLARPDRTVAGDIRQRPAQLAIPGHQPGRGGHAVALHRCRLYWRAHHQQTRKNQRRRYVAHSYSQAKTKTAVPMRPRRVEALQNLPAQHYSAPCGNIATGSAESPWKQSTTASSRAYRHPPRCRQHRWKIATASAATCRVATKPGGGGSKNRIGGTKCGSPTVNGDRSRRHGQWPCRTWRCHRCSGCDRVRRPCLSPVQSNEVRDTPARSTQQRPAKPCHQPRVMTQQLASMH</sequence>
<protein>
    <submittedName>
        <fullName evidence="2">Uncharacterized protein</fullName>
    </submittedName>
</protein>
<accession>A0A1C3TRF3</accession>
<gene>
    <name evidence="2" type="ORF">BN444_03255</name>
</gene>
<evidence type="ECO:0000313" key="2">
    <source>
        <dbReference type="EMBL" id="SCB05818.1"/>
    </source>
</evidence>
<dbReference type="AlphaFoldDB" id="A0A1C3TRF3"/>
<organism evidence="2 3">
    <name type="scientific">Xanthomonas translucens pv. translucens DSM 18974</name>
    <dbReference type="NCBI Taxonomy" id="1261556"/>
    <lineage>
        <taxon>Bacteria</taxon>
        <taxon>Pseudomonadati</taxon>
        <taxon>Pseudomonadota</taxon>
        <taxon>Gammaproteobacteria</taxon>
        <taxon>Lysobacterales</taxon>
        <taxon>Lysobacteraceae</taxon>
        <taxon>Xanthomonas</taxon>
        <taxon>Xanthomonas translucens group</taxon>
    </lineage>
</organism>
<feature type="region of interest" description="Disordered" evidence="1">
    <location>
        <begin position="284"/>
        <end position="318"/>
    </location>
</feature>
<reference evidence="3" key="1">
    <citation type="submission" date="2016-07" db="EMBL/GenBank/DDBJ databases">
        <authorList>
            <person name="Jaenicke Sebastian"/>
        </authorList>
    </citation>
    <scope>NUCLEOTIDE SEQUENCE [LARGE SCALE GENOMIC DNA]</scope>
</reference>
<proteinExistence type="predicted"/>